<dbReference type="GO" id="GO:0030322">
    <property type="term" value="P:stabilization of membrane potential"/>
    <property type="evidence" value="ECO:0007669"/>
    <property type="project" value="TreeGrafter"/>
</dbReference>
<evidence type="ECO:0000256" key="14">
    <source>
        <dbReference type="SAM" id="Phobius"/>
    </source>
</evidence>
<keyword evidence="17" id="KW-1185">Reference proteome</keyword>
<evidence type="ECO:0000256" key="13">
    <source>
        <dbReference type="SAM" id="MobiDB-lite"/>
    </source>
</evidence>
<evidence type="ECO:0000256" key="7">
    <source>
        <dbReference type="ARBA" id="ARBA00022958"/>
    </source>
</evidence>
<evidence type="ECO:0000256" key="1">
    <source>
        <dbReference type="ARBA" id="ARBA00004141"/>
    </source>
</evidence>
<evidence type="ECO:0000256" key="4">
    <source>
        <dbReference type="ARBA" id="ARBA00022538"/>
    </source>
</evidence>
<keyword evidence="5 12" id="KW-0812">Transmembrane</keyword>
<dbReference type="InterPro" id="IPR003092">
    <property type="entry name" value="2pore_dom_K_chnl_TASK"/>
</dbReference>
<feature type="transmembrane region" description="Helical" evidence="14">
    <location>
        <begin position="30"/>
        <end position="50"/>
    </location>
</feature>
<evidence type="ECO:0000256" key="8">
    <source>
        <dbReference type="ARBA" id="ARBA00022989"/>
    </source>
</evidence>
<dbReference type="AlphaFoldDB" id="A0A9Q1HGK9"/>
<evidence type="ECO:0000256" key="2">
    <source>
        <dbReference type="ARBA" id="ARBA00006666"/>
    </source>
</evidence>
<protein>
    <submittedName>
        <fullName evidence="16">Potassium channel subfamily K member 4</fullName>
    </submittedName>
</protein>
<feature type="transmembrane region" description="Helical" evidence="14">
    <location>
        <begin position="263"/>
        <end position="285"/>
    </location>
</feature>
<accession>A0A9Q1HGK9</accession>
<dbReference type="PANTHER" id="PTHR11003:SF330">
    <property type="entry name" value="POTASSIUM CHANNEL DOMAIN-CONTAINING PROTEIN"/>
    <property type="match status" value="1"/>
</dbReference>
<evidence type="ECO:0000256" key="5">
    <source>
        <dbReference type="ARBA" id="ARBA00022692"/>
    </source>
</evidence>
<feature type="transmembrane region" description="Helical" evidence="14">
    <location>
        <begin position="231"/>
        <end position="251"/>
    </location>
</feature>
<dbReference type="GO" id="GO:0005886">
    <property type="term" value="C:plasma membrane"/>
    <property type="evidence" value="ECO:0007669"/>
    <property type="project" value="TreeGrafter"/>
</dbReference>
<dbReference type="InterPro" id="IPR003280">
    <property type="entry name" value="2pore_dom_K_chnl"/>
</dbReference>
<dbReference type="SUPFAM" id="SSF81324">
    <property type="entry name" value="Voltage-gated potassium channels"/>
    <property type="match status" value="2"/>
</dbReference>
<keyword evidence="11 12" id="KW-0407">Ion channel</keyword>
<comment type="similarity">
    <text evidence="2 12">Belongs to the two pore domain potassium channel (TC 1.A.1.8) family.</text>
</comment>
<dbReference type="GO" id="GO:0022841">
    <property type="term" value="F:potassium ion leak channel activity"/>
    <property type="evidence" value="ECO:0007669"/>
    <property type="project" value="TreeGrafter"/>
</dbReference>
<evidence type="ECO:0000256" key="12">
    <source>
        <dbReference type="RuleBase" id="RU003857"/>
    </source>
</evidence>
<feature type="transmembrane region" description="Helical" evidence="14">
    <location>
        <begin position="149"/>
        <end position="170"/>
    </location>
</feature>
<organism evidence="16 17">
    <name type="scientific">Holothuria leucospilota</name>
    <name type="common">Black long sea cucumber</name>
    <name type="synonym">Mertensiothuria leucospilota</name>
    <dbReference type="NCBI Taxonomy" id="206669"/>
    <lineage>
        <taxon>Eukaryota</taxon>
        <taxon>Metazoa</taxon>
        <taxon>Echinodermata</taxon>
        <taxon>Eleutherozoa</taxon>
        <taxon>Echinozoa</taxon>
        <taxon>Holothuroidea</taxon>
        <taxon>Aspidochirotacea</taxon>
        <taxon>Aspidochirotida</taxon>
        <taxon>Holothuriidae</taxon>
        <taxon>Holothuria</taxon>
    </lineage>
</organism>
<dbReference type="GO" id="GO:0015271">
    <property type="term" value="F:outward rectifier potassium channel activity"/>
    <property type="evidence" value="ECO:0007669"/>
    <property type="project" value="TreeGrafter"/>
</dbReference>
<keyword evidence="10 14" id="KW-0472">Membrane</keyword>
<dbReference type="Proteomes" id="UP001152320">
    <property type="component" value="Chromosome 3"/>
</dbReference>
<feature type="transmembrane region" description="Helical" evidence="14">
    <location>
        <begin position="196"/>
        <end position="219"/>
    </location>
</feature>
<comment type="subcellular location">
    <subcellularLocation>
        <location evidence="1">Membrane</location>
        <topology evidence="1">Multi-pass membrane protein</topology>
    </subcellularLocation>
</comment>
<sequence length="406" mass="45976">MRKVSSGVQLQLKAKKRTLKRKIRNWHKSIILFVVLLIYLVFGAVIFSAIEKDVQLEAQLEFNQYSAQFLEDHESCLNMSDFREYVELILDAMKKGAVLQKGFQTTTPEDSVEHLWNLPNAFFFSSTVVTTIGYGNLAPYTTLGRIICIFYALIGIPMTGWMLSCIGQTFHDKWHSVSKLLRKFTHRFKSTFINNVIHILVVFLIAYSTIIVIPAIIISYNEGWYYIDSHYFCFISLTTIGFGDLAPMAWTDNTNIVRQWIHTILYVTYLLLGLSLLSVALTAFLKKHEGQFKTAGKRMRKFVTDSARSATVRVKEAAERGYSPSNTPDNSFKQRDMPDNSLGSTEPKLLGVTYTDPDQLSTYTQIEKSALESANKEVAAANGTGEKSTSHRTLPDDVPVWKLSEG</sequence>
<feature type="domain" description="Potassium channel" evidence="15">
    <location>
        <begin position="113"/>
        <end position="170"/>
    </location>
</feature>
<evidence type="ECO:0000256" key="9">
    <source>
        <dbReference type="ARBA" id="ARBA00023065"/>
    </source>
</evidence>
<dbReference type="InterPro" id="IPR013099">
    <property type="entry name" value="K_chnl_dom"/>
</dbReference>
<evidence type="ECO:0000256" key="10">
    <source>
        <dbReference type="ARBA" id="ARBA00023136"/>
    </source>
</evidence>
<feature type="region of interest" description="Disordered" evidence="13">
    <location>
        <begin position="314"/>
        <end position="350"/>
    </location>
</feature>
<keyword evidence="9 12" id="KW-0406">Ion transport</keyword>
<keyword evidence="3 12" id="KW-0813">Transport</keyword>
<dbReference type="Gene3D" id="1.10.287.70">
    <property type="match status" value="1"/>
</dbReference>
<dbReference type="PRINTS" id="PR01095">
    <property type="entry name" value="TASKCHANNEL"/>
</dbReference>
<proteinExistence type="inferred from homology"/>
<feature type="domain" description="Potassium channel" evidence="15">
    <location>
        <begin position="203"/>
        <end position="285"/>
    </location>
</feature>
<dbReference type="PRINTS" id="PR01333">
    <property type="entry name" value="2POREKCHANEL"/>
</dbReference>
<name>A0A9Q1HGK9_HOLLE</name>
<keyword evidence="6" id="KW-0631">Potassium channel</keyword>
<gene>
    <name evidence="16" type="ORF">HOLleu_08799</name>
</gene>
<dbReference type="PANTHER" id="PTHR11003">
    <property type="entry name" value="POTASSIUM CHANNEL, SUBFAMILY K"/>
    <property type="match status" value="1"/>
</dbReference>
<keyword evidence="4" id="KW-0633">Potassium transport</keyword>
<dbReference type="Pfam" id="PF07885">
    <property type="entry name" value="Ion_trans_2"/>
    <property type="match status" value="2"/>
</dbReference>
<evidence type="ECO:0000259" key="15">
    <source>
        <dbReference type="Pfam" id="PF07885"/>
    </source>
</evidence>
<keyword evidence="8 14" id="KW-1133">Transmembrane helix</keyword>
<evidence type="ECO:0000256" key="6">
    <source>
        <dbReference type="ARBA" id="ARBA00022826"/>
    </source>
</evidence>
<evidence type="ECO:0000256" key="3">
    <source>
        <dbReference type="ARBA" id="ARBA00022448"/>
    </source>
</evidence>
<evidence type="ECO:0000313" key="17">
    <source>
        <dbReference type="Proteomes" id="UP001152320"/>
    </source>
</evidence>
<comment type="caution">
    <text evidence="16">The sequence shown here is derived from an EMBL/GenBank/DDBJ whole genome shotgun (WGS) entry which is preliminary data.</text>
</comment>
<evidence type="ECO:0000256" key="11">
    <source>
        <dbReference type="ARBA" id="ARBA00023303"/>
    </source>
</evidence>
<dbReference type="EMBL" id="JAIZAY010000003">
    <property type="protein sequence ID" value="KAJ8045734.1"/>
    <property type="molecule type" value="Genomic_DNA"/>
</dbReference>
<dbReference type="OrthoDB" id="297496at2759"/>
<feature type="region of interest" description="Disordered" evidence="13">
    <location>
        <begin position="374"/>
        <end position="406"/>
    </location>
</feature>
<feature type="transmembrane region" description="Helical" evidence="14">
    <location>
        <begin position="118"/>
        <end position="137"/>
    </location>
</feature>
<reference evidence="16" key="1">
    <citation type="submission" date="2021-10" db="EMBL/GenBank/DDBJ databases">
        <title>Tropical sea cucumber genome reveals ecological adaptation and Cuvierian tubules defense mechanism.</title>
        <authorList>
            <person name="Chen T."/>
        </authorList>
    </citation>
    <scope>NUCLEOTIDE SEQUENCE</scope>
    <source>
        <strain evidence="16">Nanhai2018</strain>
        <tissue evidence="16">Muscle</tissue>
    </source>
</reference>
<evidence type="ECO:0000313" key="16">
    <source>
        <dbReference type="EMBL" id="KAJ8045734.1"/>
    </source>
</evidence>
<keyword evidence="7" id="KW-0630">Potassium</keyword>